<keyword evidence="3" id="KW-0378">Hydrolase</keyword>
<feature type="transmembrane region" description="Helical" evidence="1">
    <location>
        <begin position="107"/>
        <end position="128"/>
    </location>
</feature>
<dbReference type="Pfam" id="PF01757">
    <property type="entry name" value="Acyl_transf_3"/>
    <property type="match status" value="1"/>
</dbReference>
<keyword evidence="3" id="KW-0012">Acyltransferase</keyword>
<evidence type="ECO:0000313" key="4">
    <source>
        <dbReference type="Proteomes" id="UP000199518"/>
    </source>
</evidence>
<keyword evidence="4" id="KW-1185">Reference proteome</keyword>
<dbReference type="GO" id="GO:0016747">
    <property type="term" value="F:acyltransferase activity, transferring groups other than amino-acyl groups"/>
    <property type="evidence" value="ECO:0007669"/>
    <property type="project" value="InterPro"/>
</dbReference>
<dbReference type="Proteomes" id="UP000199518">
    <property type="component" value="Unassembled WGS sequence"/>
</dbReference>
<name>A0A1I3SVE4_9PLAN</name>
<dbReference type="GO" id="GO:0016787">
    <property type="term" value="F:hydrolase activity"/>
    <property type="evidence" value="ECO:0007669"/>
    <property type="project" value="UniProtKB-KW"/>
</dbReference>
<feature type="transmembrane region" description="Helical" evidence="1">
    <location>
        <begin position="199"/>
        <end position="220"/>
    </location>
</feature>
<feature type="transmembrane region" description="Helical" evidence="1">
    <location>
        <begin position="286"/>
        <end position="309"/>
    </location>
</feature>
<protein>
    <submittedName>
        <fullName evidence="3">Peptidoglycan/LPS O-acetylase OafA/YrhL, contains acyltransferase and SGNH-hydrolase domains</fullName>
    </submittedName>
</protein>
<dbReference type="InterPro" id="IPR050879">
    <property type="entry name" value="Acyltransferase_3"/>
</dbReference>
<dbReference type="GO" id="GO:0009103">
    <property type="term" value="P:lipopolysaccharide biosynthetic process"/>
    <property type="evidence" value="ECO:0007669"/>
    <property type="project" value="TreeGrafter"/>
</dbReference>
<feature type="transmembrane region" description="Helical" evidence="1">
    <location>
        <begin position="66"/>
        <end position="86"/>
    </location>
</feature>
<evidence type="ECO:0000313" key="3">
    <source>
        <dbReference type="EMBL" id="SFJ62814.1"/>
    </source>
</evidence>
<keyword evidence="3" id="KW-0808">Transferase</keyword>
<evidence type="ECO:0000259" key="2">
    <source>
        <dbReference type="Pfam" id="PF01757"/>
    </source>
</evidence>
<gene>
    <name evidence="3" type="ORF">SAMN05421753_1266</name>
</gene>
<keyword evidence="1" id="KW-0472">Membrane</keyword>
<dbReference type="PANTHER" id="PTHR23028">
    <property type="entry name" value="ACETYLTRANSFERASE"/>
    <property type="match status" value="1"/>
</dbReference>
<proteinExistence type="predicted"/>
<dbReference type="EMBL" id="FOQD01000026">
    <property type="protein sequence ID" value="SFJ62814.1"/>
    <property type="molecule type" value="Genomic_DNA"/>
</dbReference>
<dbReference type="AlphaFoldDB" id="A0A1I3SVE4"/>
<dbReference type="GO" id="GO:0016020">
    <property type="term" value="C:membrane"/>
    <property type="evidence" value="ECO:0007669"/>
    <property type="project" value="TreeGrafter"/>
</dbReference>
<feature type="transmembrane region" description="Helical" evidence="1">
    <location>
        <begin position="360"/>
        <end position="381"/>
    </location>
</feature>
<keyword evidence="1" id="KW-0812">Transmembrane</keyword>
<sequence length="416" mass="46580">MNRLRQLLRIPPPSAFVGELDLVRHRPALDGIRGLAVLLVLCYDCLKIDPNSDAVTLVVRRMAASGWIGVDLFFVLSGFLITGILLDTRGTRGYWKNFLARRAVRIFPLYYATLFTVFLWFPLVLGFTGASASTWNALDGVRADQAWYWVYLENWLFAWRGAWPEDGLLKHFWSLAVEEQFYLVWPLAVAMLSRRQLGWLCLSLCVVALSLRVCLLTHGAPPMVPHVMTITRMDSLCWGALMAIALRSSPWQHAVRAWAMPMAVTGVGMALAAEVLFGIFRSESFAAYSFGHTLTALAFASVMGAVAVSDDRAVLNRLLGNRVFITFGKYSYAIYVFHRFIYRGVLLLDWSALPNPVRGWVIFGVTAMCCLLAARISWVLLEAPCLKLKRYFPRSDERVTAAQSAQGLLQPSGSRG</sequence>
<feature type="domain" description="Acyltransferase 3" evidence="2">
    <location>
        <begin position="27"/>
        <end position="373"/>
    </location>
</feature>
<accession>A0A1I3SVE4</accession>
<dbReference type="STRING" id="1576369.SAMN05421753_1266"/>
<dbReference type="PANTHER" id="PTHR23028:SF53">
    <property type="entry name" value="ACYL_TRANSF_3 DOMAIN-CONTAINING PROTEIN"/>
    <property type="match status" value="1"/>
</dbReference>
<dbReference type="OrthoDB" id="9796461at2"/>
<evidence type="ECO:0000256" key="1">
    <source>
        <dbReference type="SAM" id="Phobius"/>
    </source>
</evidence>
<dbReference type="RefSeq" id="WP_092056905.1">
    <property type="nucleotide sequence ID" value="NZ_FOQD01000026.1"/>
</dbReference>
<reference evidence="4" key="1">
    <citation type="submission" date="2016-10" db="EMBL/GenBank/DDBJ databases">
        <authorList>
            <person name="Varghese N."/>
            <person name="Submissions S."/>
        </authorList>
    </citation>
    <scope>NUCLEOTIDE SEQUENCE [LARGE SCALE GENOMIC DNA]</scope>
    <source>
        <strain evidence="4">DSM 26348</strain>
    </source>
</reference>
<feature type="transmembrane region" description="Helical" evidence="1">
    <location>
        <begin position="258"/>
        <end position="280"/>
    </location>
</feature>
<dbReference type="InterPro" id="IPR002656">
    <property type="entry name" value="Acyl_transf_3_dom"/>
</dbReference>
<organism evidence="3 4">
    <name type="scientific">Planctomicrobium piriforme</name>
    <dbReference type="NCBI Taxonomy" id="1576369"/>
    <lineage>
        <taxon>Bacteria</taxon>
        <taxon>Pseudomonadati</taxon>
        <taxon>Planctomycetota</taxon>
        <taxon>Planctomycetia</taxon>
        <taxon>Planctomycetales</taxon>
        <taxon>Planctomycetaceae</taxon>
        <taxon>Planctomicrobium</taxon>
    </lineage>
</organism>
<keyword evidence="1" id="KW-1133">Transmembrane helix</keyword>